<dbReference type="Proteomes" id="UP000299102">
    <property type="component" value="Unassembled WGS sequence"/>
</dbReference>
<evidence type="ECO:0000313" key="3">
    <source>
        <dbReference type="Proteomes" id="UP000299102"/>
    </source>
</evidence>
<gene>
    <name evidence="2" type="ORF">EVAR_79493_1</name>
</gene>
<evidence type="ECO:0000256" key="1">
    <source>
        <dbReference type="SAM" id="MobiDB-lite"/>
    </source>
</evidence>
<protein>
    <submittedName>
        <fullName evidence="2">Uncharacterized protein</fullName>
    </submittedName>
</protein>
<proteinExistence type="predicted"/>
<name>A0A4C1UF85_EUMVA</name>
<dbReference type="AlphaFoldDB" id="A0A4C1UF85"/>
<accession>A0A4C1UF85</accession>
<sequence length="149" mass="17056">MEQSGVCPRGWQHTTGYCLWIRVSDTNVIWRKDCADREESFFLKLILNFKSAMQKIEKKGTTEKERALQETELYKKESYTRKRAIHADAAGTEQKRVTYRQRYKTIRIREFHNYNATATPPRPSTGRGGSTAKTGSLPNSLVAAARAVL</sequence>
<reference evidence="2 3" key="1">
    <citation type="journal article" date="2019" name="Commun. Biol.">
        <title>The bagworm genome reveals a unique fibroin gene that provides high tensile strength.</title>
        <authorList>
            <person name="Kono N."/>
            <person name="Nakamura H."/>
            <person name="Ohtoshi R."/>
            <person name="Tomita M."/>
            <person name="Numata K."/>
            <person name="Arakawa K."/>
        </authorList>
    </citation>
    <scope>NUCLEOTIDE SEQUENCE [LARGE SCALE GENOMIC DNA]</scope>
</reference>
<comment type="caution">
    <text evidence="2">The sequence shown here is derived from an EMBL/GenBank/DDBJ whole genome shotgun (WGS) entry which is preliminary data.</text>
</comment>
<keyword evidence="3" id="KW-1185">Reference proteome</keyword>
<evidence type="ECO:0000313" key="2">
    <source>
        <dbReference type="EMBL" id="GBP24584.1"/>
    </source>
</evidence>
<feature type="region of interest" description="Disordered" evidence="1">
    <location>
        <begin position="115"/>
        <end position="137"/>
    </location>
</feature>
<organism evidence="2 3">
    <name type="scientific">Eumeta variegata</name>
    <name type="common">Bagworm moth</name>
    <name type="synonym">Eumeta japonica</name>
    <dbReference type="NCBI Taxonomy" id="151549"/>
    <lineage>
        <taxon>Eukaryota</taxon>
        <taxon>Metazoa</taxon>
        <taxon>Ecdysozoa</taxon>
        <taxon>Arthropoda</taxon>
        <taxon>Hexapoda</taxon>
        <taxon>Insecta</taxon>
        <taxon>Pterygota</taxon>
        <taxon>Neoptera</taxon>
        <taxon>Endopterygota</taxon>
        <taxon>Lepidoptera</taxon>
        <taxon>Glossata</taxon>
        <taxon>Ditrysia</taxon>
        <taxon>Tineoidea</taxon>
        <taxon>Psychidae</taxon>
        <taxon>Oiketicinae</taxon>
        <taxon>Eumeta</taxon>
    </lineage>
</organism>
<dbReference type="EMBL" id="BGZK01000163">
    <property type="protein sequence ID" value="GBP24584.1"/>
    <property type="molecule type" value="Genomic_DNA"/>
</dbReference>